<sequence length="251" mass="28005">MPTKNIVFDVVGTLVSFSSFYTSLSTILSPALAPHNISPQHFAYTWQTAAELEFTFLSISSQYTPYTTVLRSLFHRTLYLCGVPNPRDVVSDEQVDACVQAYSELDVRDDVNLAFDWLRNHGWRVWCFTSSSPQRVTGYFERAGIDMPVANIISCDTLGLAKPALSAYQAVWNMLPDGDEKWFAAAHMWDVSAAKKVGFRGAWCSVLEGETCEHIYGRVELDVRAEGVLDMAKKVVEKSDCSQMFVPGTSS</sequence>
<keyword evidence="3" id="KW-1185">Reference proteome</keyword>
<dbReference type="SUPFAM" id="SSF56784">
    <property type="entry name" value="HAD-like"/>
    <property type="match status" value="1"/>
</dbReference>
<evidence type="ECO:0000256" key="1">
    <source>
        <dbReference type="ARBA" id="ARBA00022801"/>
    </source>
</evidence>
<protein>
    <submittedName>
        <fullName evidence="2">Putative 2-haloalkanoic acid dehalogenase</fullName>
    </submittedName>
</protein>
<dbReference type="Proteomes" id="UP000800096">
    <property type="component" value="Unassembled WGS sequence"/>
</dbReference>
<proteinExistence type="predicted"/>
<dbReference type="PANTHER" id="PTHR43316:SF4">
    <property type="entry name" value="ACID DEHALOGENASE, PUTATIVE (AFU_ORTHOLOGUE AFUA_8G05870)-RELATED"/>
    <property type="match status" value="1"/>
</dbReference>
<dbReference type="Gene3D" id="3.40.50.1000">
    <property type="entry name" value="HAD superfamily/HAD-like"/>
    <property type="match status" value="1"/>
</dbReference>
<name>A0A6A5QB32_AMPQU</name>
<evidence type="ECO:0000313" key="2">
    <source>
        <dbReference type="EMBL" id="KAF1911724.1"/>
    </source>
</evidence>
<dbReference type="InterPro" id="IPR051540">
    <property type="entry name" value="S-2-haloacid_dehalogenase"/>
</dbReference>
<dbReference type="GO" id="GO:0016787">
    <property type="term" value="F:hydrolase activity"/>
    <property type="evidence" value="ECO:0007669"/>
    <property type="project" value="UniProtKB-KW"/>
</dbReference>
<dbReference type="InterPro" id="IPR023198">
    <property type="entry name" value="PGP-like_dom2"/>
</dbReference>
<dbReference type="InterPro" id="IPR023214">
    <property type="entry name" value="HAD_sf"/>
</dbReference>
<keyword evidence="1" id="KW-0378">Hydrolase</keyword>
<gene>
    <name evidence="2" type="ORF">BDU57DRAFT_523699</name>
</gene>
<dbReference type="AlphaFoldDB" id="A0A6A5QB32"/>
<reference evidence="2" key="1">
    <citation type="journal article" date="2020" name="Stud. Mycol.">
        <title>101 Dothideomycetes genomes: a test case for predicting lifestyles and emergence of pathogens.</title>
        <authorList>
            <person name="Haridas S."/>
            <person name="Albert R."/>
            <person name="Binder M."/>
            <person name="Bloem J."/>
            <person name="Labutti K."/>
            <person name="Salamov A."/>
            <person name="Andreopoulos B."/>
            <person name="Baker S."/>
            <person name="Barry K."/>
            <person name="Bills G."/>
            <person name="Bluhm B."/>
            <person name="Cannon C."/>
            <person name="Castanera R."/>
            <person name="Culley D."/>
            <person name="Daum C."/>
            <person name="Ezra D."/>
            <person name="Gonzalez J."/>
            <person name="Henrissat B."/>
            <person name="Kuo A."/>
            <person name="Liang C."/>
            <person name="Lipzen A."/>
            <person name="Lutzoni F."/>
            <person name="Magnuson J."/>
            <person name="Mondo S."/>
            <person name="Nolan M."/>
            <person name="Ohm R."/>
            <person name="Pangilinan J."/>
            <person name="Park H.-J."/>
            <person name="Ramirez L."/>
            <person name="Alfaro M."/>
            <person name="Sun H."/>
            <person name="Tritt A."/>
            <person name="Yoshinaga Y."/>
            <person name="Zwiers L.-H."/>
            <person name="Turgeon B."/>
            <person name="Goodwin S."/>
            <person name="Spatafora J."/>
            <person name="Crous P."/>
            <person name="Grigoriev I."/>
        </authorList>
    </citation>
    <scope>NUCLEOTIDE SEQUENCE</scope>
    <source>
        <strain evidence="2">HMLAC05119</strain>
    </source>
</reference>
<dbReference type="Gene3D" id="1.10.150.240">
    <property type="entry name" value="Putative phosphatase, domain 2"/>
    <property type="match status" value="1"/>
</dbReference>
<dbReference type="Pfam" id="PF00702">
    <property type="entry name" value="Hydrolase"/>
    <property type="match status" value="1"/>
</dbReference>
<dbReference type="PANTHER" id="PTHR43316">
    <property type="entry name" value="HYDROLASE, HALOACID DELAHOGENASE-RELATED"/>
    <property type="match status" value="1"/>
</dbReference>
<dbReference type="OrthoDB" id="2363873at2759"/>
<dbReference type="EMBL" id="ML979142">
    <property type="protein sequence ID" value="KAF1911724.1"/>
    <property type="molecule type" value="Genomic_DNA"/>
</dbReference>
<evidence type="ECO:0000313" key="3">
    <source>
        <dbReference type="Proteomes" id="UP000800096"/>
    </source>
</evidence>
<dbReference type="InterPro" id="IPR036412">
    <property type="entry name" value="HAD-like_sf"/>
</dbReference>
<accession>A0A6A5QB32</accession>
<organism evidence="2 3">
    <name type="scientific">Ampelomyces quisqualis</name>
    <name type="common">Powdery mildew agent</name>
    <dbReference type="NCBI Taxonomy" id="50730"/>
    <lineage>
        <taxon>Eukaryota</taxon>
        <taxon>Fungi</taxon>
        <taxon>Dikarya</taxon>
        <taxon>Ascomycota</taxon>
        <taxon>Pezizomycotina</taxon>
        <taxon>Dothideomycetes</taxon>
        <taxon>Pleosporomycetidae</taxon>
        <taxon>Pleosporales</taxon>
        <taxon>Pleosporineae</taxon>
        <taxon>Phaeosphaeriaceae</taxon>
        <taxon>Ampelomyces</taxon>
    </lineage>
</organism>